<evidence type="ECO:0000256" key="3">
    <source>
        <dbReference type="ARBA" id="ARBA00022435"/>
    </source>
</evidence>
<dbReference type="SUPFAM" id="SSF51645">
    <property type="entry name" value="Malate synthase G"/>
    <property type="match status" value="1"/>
</dbReference>
<keyword evidence="4" id="KW-0816">Tricarboxylic acid cycle</keyword>
<dbReference type="Pfam" id="PF20659">
    <property type="entry name" value="MS_C"/>
    <property type="match status" value="1"/>
</dbReference>
<proteinExistence type="inferred from homology"/>
<evidence type="ECO:0000313" key="9">
    <source>
        <dbReference type="EMBL" id="PVE48806.1"/>
    </source>
</evidence>
<dbReference type="PANTHER" id="PTHR42902:SF1">
    <property type="entry name" value="MALATE SYNTHASE 1-RELATED"/>
    <property type="match status" value="1"/>
</dbReference>
<name>A0A2T7UW55_9RHOB</name>
<comment type="similarity">
    <text evidence="1">Belongs to the malate synthase family.</text>
</comment>
<dbReference type="InterPro" id="IPR044856">
    <property type="entry name" value="Malate_synth_C_sf"/>
</dbReference>
<dbReference type="GO" id="GO:0006099">
    <property type="term" value="P:tricarboxylic acid cycle"/>
    <property type="evidence" value="ECO:0007669"/>
    <property type="project" value="UniProtKB-KW"/>
</dbReference>
<dbReference type="GO" id="GO:0004474">
    <property type="term" value="F:malate synthase activity"/>
    <property type="evidence" value="ECO:0007669"/>
    <property type="project" value="UniProtKB-EC"/>
</dbReference>
<dbReference type="Proteomes" id="UP000244810">
    <property type="component" value="Unassembled WGS sequence"/>
</dbReference>
<dbReference type="InterPro" id="IPR001465">
    <property type="entry name" value="Malate_synthase_TIM"/>
</dbReference>
<keyword evidence="5" id="KW-0808">Transferase</keyword>
<dbReference type="FunFam" id="1.20.1220.12:FF:000001">
    <property type="entry name" value="Malate synthase"/>
    <property type="match status" value="1"/>
</dbReference>
<protein>
    <recommendedName>
        <fullName evidence="2">malate synthase</fullName>
        <ecNumber evidence="2">2.3.3.9</ecNumber>
    </recommendedName>
</protein>
<dbReference type="GO" id="GO:0005737">
    <property type="term" value="C:cytoplasm"/>
    <property type="evidence" value="ECO:0007669"/>
    <property type="project" value="TreeGrafter"/>
</dbReference>
<dbReference type="InterPro" id="IPR011076">
    <property type="entry name" value="Malate_synth_sf"/>
</dbReference>
<evidence type="ECO:0000259" key="7">
    <source>
        <dbReference type="Pfam" id="PF01274"/>
    </source>
</evidence>
<dbReference type="EC" id="2.3.3.9" evidence="2"/>
<dbReference type="AlphaFoldDB" id="A0A2T7UW55"/>
<organism evidence="9 10">
    <name type="scientific">Pararhodobacter aggregans</name>
    <dbReference type="NCBI Taxonomy" id="404875"/>
    <lineage>
        <taxon>Bacteria</taxon>
        <taxon>Pseudomonadati</taxon>
        <taxon>Pseudomonadota</taxon>
        <taxon>Alphaproteobacteria</taxon>
        <taxon>Rhodobacterales</taxon>
        <taxon>Paracoccaceae</taxon>
        <taxon>Pararhodobacter</taxon>
    </lineage>
</organism>
<dbReference type="InterPro" id="IPR006252">
    <property type="entry name" value="Malate_synthA"/>
</dbReference>
<evidence type="ECO:0000256" key="2">
    <source>
        <dbReference type="ARBA" id="ARBA00012636"/>
    </source>
</evidence>
<evidence type="ECO:0000313" key="10">
    <source>
        <dbReference type="Proteomes" id="UP000244810"/>
    </source>
</evidence>
<dbReference type="Gene3D" id="3.20.20.360">
    <property type="entry name" value="Malate synthase, domain 3"/>
    <property type="match status" value="1"/>
</dbReference>
<dbReference type="InterPro" id="IPR046363">
    <property type="entry name" value="MS_N_TIM-barrel_dom"/>
</dbReference>
<comment type="caution">
    <text evidence="9">The sequence shown here is derived from an EMBL/GenBank/DDBJ whole genome shotgun (WGS) entry which is preliminary data.</text>
</comment>
<accession>A0A2T7UW55</accession>
<dbReference type="OrthoDB" id="9768429at2"/>
<sequence length="237" mass="25349">MDGAFLAACSARLVEVCHRRGLHAMGGMAAQIPVKGDAAATEAAFATLRAATLRAVSAGHDGTCVAHPDLVPVAMAVFDAHRPRAHQIRQPRQPVRVDADALLKPHSGKVTEAGLRGNASVAIEYLAAWLSGRGAVPIHNLMEDAATAEVARSQIWQWIRHGVDVDLKDGGTRRMDADWLAELVQQEIETILARLGTTGFHRGHYASAARIFQDVACADILPDFITTPAYAVLNALD</sequence>
<reference evidence="9 10" key="1">
    <citation type="journal article" date="2011" name="Syst. Appl. Microbiol.">
        <title>Defluviimonas denitrificans gen. nov., sp. nov., and Pararhodobacter aggregans gen. nov., sp. nov., non-phototrophic Rhodobacteraceae from the biofilter of a marine aquaculture.</title>
        <authorList>
            <person name="Foesel B.U."/>
            <person name="Drake H.L."/>
            <person name="Schramm A."/>
        </authorList>
    </citation>
    <scope>NUCLEOTIDE SEQUENCE [LARGE SCALE GENOMIC DNA]</scope>
    <source>
        <strain evidence="9 10">D1-19</strain>
    </source>
</reference>
<evidence type="ECO:0000256" key="6">
    <source>
        <dbReference type="ARBA" id="ARBA00047918"/>
    </source>
</evidence>
<evidence type="ECO:0000256" key="1">
    <source>
        <dbReference type="ARBA" id="ARBA00006394"/>
    </source>
</evidence>
<gene>
    <name evidence="9" type="ORF">DDE23_04995</name>
</gene>
<keyword evidence="3" id="KW-0329">Glyoxylate bypass</keyword>
<dbReference type="Pfam" id="PF01274">
    <property type="entry name" value="MS_TIM-barrel"/>
    <property type="match status" value="1"/>
</dbReference>
<comment type="catalytic activity">
    <reaction evidence="6">
        <text>glyoxylate + acetyl-CoA + H2O = (S)-malate + CoA + H(+)</text>
        <dbReference type="Rhea" id="RHEA:18181"/>
        <dbReference type="ChEBI" id="CHEBI:15377"/>
        <dbReference type="ChEBI" id="CHEBI:15378"/>
        <dbReference type="ChEBI" id="CHEBI:15589"/>
        <dbReference type="ChEBI" id="CHEBI:36655"/>
        <dbReference type="ChEBI" id="CHEBI:57287"/>
        <dbReference type="ChEBI" id="CHEBI:57288"/>
        <dbReference type="EC" id="2.3.3.9"/>
    </reaction>
</comment>
<keyword evidence="10" id="KW-1185">Reference proteome</keyword>
<evidence type="ECO:0000256" key="4">
    <source>
        <dbReference type="ARBA" id="ARBA00022532"/>
    </source>
</evidence>
<dbReference type="PANTHER" id="PTHR42902">
    <property type="entry name" value="MALATE SYNTHASE"/>
    <property type="match status" value="1"/>
</dbReference>
<dbReference type="InterPro" id="IPR048355">
    <property type="entry name" value="MS_C"/>
</dbReference>
<dbReference type="Gene3D" id="1.20.1220.12">
    <property type="entry name" value="Malate synthase, domain III"/>
    <property type="match status" value="1"/>
</dbReference>
<dbReference type="EMBL" id="QDDR01000002">
    <property type="protein sequence ID" value="PVE48806.1"/>
    <property type="molecule type" value="Genomic_DNA"/>
</dbReference>
<evidence type="ECO:0000259" key="8">
    <source>
        <dbReference type="Pfam" id="PF20659"/>
    </source>
</evidence>
<dbReference type="GO" id="GO:0006097">
    <property type="term" value="P:glyoxylate cycle"/>
    <property type="evidence" value="ECO:0007669"/>
    <property type="project" value="UniProtKB-KW"/>
</dbReference>
<feature type="domain" description="Malate synthase TIM barrel" evidence="7">
    <location>
        <begin position="2"/>
        <end position="104"/>
    </location>
</feature>
<evidence type="ECO:0000256" key="5">
    <source>
        <dbReference type="ARBA" id="ARBA00022679"/>
    </source>
</evidence>
<feature type="domain" description="Malate synthase C-terminal" evidence="8">
    <location>
        <begin position="110"/>
        <end position="231"/>
    </location>
</feature>